<reference evidence="14 15" key="1">
    <citation type="journal article" date="2015" name="Genome Biol. Evol.">
        <title>Comparative Genomics of a Bacterivorous Green Alga Reveals Evolutionary Causalities and Consequences of Phago-Mixotrophic Mode of Nutrition.</title>
        <authorList>
            <person name="Burns J.A."/>
            <person name="Paasch A."/>
            <person name="Narechania A."/>
            <person name="Kim E."/>
        </authorList>
    </citation>
    <scope>NUCLEOTIDE SEQUENCE [LARGE SCALE GENOMIC DNA]</scope>
    <source>
        <strain evidence="14 15">PLY_AMNH</strain>
    </source>
</reference>
<evidence type="ECO:0000256" key="12">
    <source>
        <dbReference type="SAM" id="Phobius"/>
    </source>
</evidence>
<evidence type="ECO:0000259" key="13">
    <source>
        <dbReference type="Pfam" id="PF00520"/>
    </source>
</evidence>
<feature type="transmembrane region" description="Helical" evidence="12">
    <location>
        <begin position="231"/>
        <end position="254"/>
    </location>
</feature>
<evidence type="ECO:0000256" key="8">
    <source>
        <dbReference type="ARBA" id="ARBA00022989"/>
    </source>
</evidence>
<dbReference type="InterPro" id="IPR028325">
    <property type="entry name" value="VG_K_chnl"/>
</dbReference>
<keyword evidence="10 12" id="KW-0472">Membrane</keyword>
<evidence type="ECO:0000256" key="2">
    <source>
        <dbReference type="ARBA" id="ARBA00022448"/>
    </source>
</evidence>
<keyword evidence="6" id="KW-0851">Voltage-gated channel</keyword>
<evidence type="ECO:0000256" key="4">
    <source>
        <dbReference type="ARBA" id="ARBA00022692"/>
    </source>
</evidence>
<proteinExistence type="predicted"/>
<evidence type="ECO:0000256" key="7">
    <source>
        <dbReference type="ARBA" id="ARBA00022958"/>
    </source>
</evidence>
<organism evidence="14 15">
    <name type="scientific">Cymbomonas tetramitiformis</name>
    <dbReference type="NCBI Taxonomy" id="36881"/>
    <lineage>
        <taxon>Eukaryota</taxon>
        <taxon>Viridiplantae</taxon>
        <taxon>Chlorophyta</taxon>
        <taxon>Pyramimonadophyceae</taxon>
        <taxon>Pyramimonadales</taxon>
        <taxon>Pyramimonadaceae</taxon>
        <taxon>Cymbomonas</taxon>
    </lineage>
</organism>
<keyword evidence="8 12" id="KW-1133">Transmembrane helix</keyword>
<name>A0AAE0FZN8_9CHLO</name>
<dbReference type="AlphaFoldDB" id="A0AAE0FZN8"/>
<comment type="caution">
    <text evidence="14">The sequence shown here is derived from an EMBL/GenBank/DDBJ whole genome shotgun (WGS) entry which is preliminary data.</text>
</comment>
<keyword evidence="4 12" id="KW-0812">Transmembrane</keyword>
<evidence type="ECO:0000256" key="5">
    <source>
        <dbReference type="ARBA" id="ARBA00022826"/>
    </source>
</evidence>
<dbReference type="GO" id="GO:0005249">
    <property type="term" value="F:voltage-gated potassium channel activity"/>
    <property type="evidence" value="ECO:0007669"/>
    <property type="project" value="InterPro"/>
</dbReference>
<keyword evidence="2" id="KW-0813">Transport</keyword>
<comment type="subcellular location">
    <subcellularLocation>
        <location evidence="1">Membrane</location>
        <topology evidence="1">Multi-pass membrane protein</topology>
    </subcellularLocation>
</comment>
<keyword evidence="15" id="KW-1185">Reference proteome</keyword>
<gene>
    <name evidence="14" type="ORF">CYMTET_22591</name>
</gene>
<keyword evidence="9" id="KW-0406">Ion transport</keyword>
<keyword evidence="11" id="KW-0407">Ion channel</keyword>
<dbReference type="InterPro" id="IPR027359">
    <property type="entry name" value="Volt_channel_dom_sf"/>
</dbReference>
<dbReference type="Proteomes" id="UP001190700">
    <property type="component" value="Unassembled WGS sequence"/>
</dbReference>
<keyword evidence="7" id="KW-0630">Potassium</keyword>
<evidence type="ECO:0000256" key="10">
    <source>
        <dbReference type="ARBA" id="ARBA00023136"/>
    </source>
</evidence>
<dbReference type="Gene3D" id="1.20.120.350">
    <property type="entry name" value="Voltage-gated potassium channels. Chain C"/>
    <property type="match status" value="1"/>
</dbReference>
<keyword evidence="3" id="KW-0633">Potassium transport</keyword>
<evidence type="ECO:0000313" key="15">
    <source>
        <dbReference type="Proteomes" id="UP001190700"/>
    </source>
</evidence>
<feature type="transmembrane region" description="Helical" evidence="12">
    <location>
        <begin position="154"/>
        <end position="175"/>
    </location>
</feature>
<dbReference type="GO" id="GO:0001508">
    <property type="term" value="P:action potential"/>
    <property type="evidence" value="ECO:0007669"/>
    <property type="project" value="TreeGrafter"/>
</dbReference>
<dbReference type="GO" id="GO:0008076">
    <property type="term" value="C:voltage-gated potassium channel complex"/>
    <property type="evidence" value="ECO:0007669"/>
    <property type="project" value="InterPro"/>
</dbReference>
<evidence type="ECO:0000313" key="14">
    <source>
        <dbReference type="EMBL" id="KAK3268934.1"/>
    </source>
</evidence>
<keyword evidence="5" id="KW-0631">Potassium channel</keyword>
<evidence type="ECO:0000256" key="3">
    <source>
        <dbReference type="ARBA" id="ARBA00022538"/>
    </source>
</evidence>
<dbReference type="SUPFAM" id="SSF81324">
    <property type="entry name" value="Voltage-gated potassium channels"/>
    <property type="match status" value="1"/>
</dbReference>
<dbReference type="PRINTS" id="PR00169">
    <property type="entry name" value="KCHANNEL"/>
</dbReference>
<protein>
    <recommendedName>
        <fullName evidence="13">Ion transport domain-containing protein</fullName>
    </recommendedName>
</protein>
<sequence>MQDLRRRPPFPVFFRAGNCIRKYEWTESSLDRLPTIFLTTFGLTEKQSASLLAQEMGENDEIFKTTSPIGRYFEQVSLEGVPNLLEGCIIEVTQPLWKSLCVCASFHNGLPDELENKFEELDVATAACFLDLEKLSTQERWHQFLNEPTSSSGAMALAIWIMLLIFVSTVTYCVETLPQIYDPDASLSVWVLMEAFCILCFSIELLMRFLVEIDRYAFCMDVMNVVDLVSILPFYLELMFASIEVPGLSVLRVMRLARVFRLLKEGELQANPQEEAPPVS</sequence>
<dbReference type="PANTHER" id="PTHR11537:SF254">
    <property type="entry name" value="POTASSIUM VOLTAGE-GATED CHANNEL PROTEIN SHAB"/>
    <property type="match status" value="1"/>
</dbReference>
<feature type="domain" description="Ion transport" evidence="13">
    <location>
        <begin position="157"/>
        <end position="265"/>
    </location>
</feature>
<dbReference type="EMBL" id="LGRX02011465">
    <property type="protein sequence ID" value="KAK3268934.1"/>
    <property type="molecule type" value="Genomic_DNA"/>
</dbReference>
<evidence type="ECO:0000256" key="6">
    <source>
        <dbReference type="ARBA" id="ARBA00022882"/>
    </source>
</evidence>
<evidence type="ECO:0000256" key="9">
    <source>
        <dbReference type="ARBA" id="ARBA00023065"/>
    </source>
</evidence>
<accession>A0AAE0FZN8</accession>
<evidence type="ECO:0000256" key="11">
    <source>
        <dbReference type="ARBA" id="ARBA00023303"/>
    </source>
</evidence>
<dbReference type="Pfam" id="PF00520">
    <property type="entry name" value="Ion_trans"/>
    <property type="match status" value="1"/>
</dbReference>
<evidence type="ECO:0000256" key="1">
    <source>
        <dbReference type="ARBA" id="ARBA00004141"/>
    </source>
</evidence>
<feature type="transmembrane region" description="Helical" evidence="12">
    <location>
        <begin position="187"/>
        <end position="211"/>
    </location>
</feature>
<dbReference type="PANTHER" id="PTHR11537">
    <property type="entry name" value="VOLTAGE-GATED POTASSIUM CHANNEL"/>
    <property type="match status" value="1"/>
</dbReference>
<dbReference type="InterPro" id="IPR005821">
    <property type="entry name" value="Ion_trans_dom"/>
</dbReference>